<name>A0A3N8PWZ3_9BURK</name>
<gene>
    <name evidence="2" type="ORF">DF037_36870</name>
</gene>
<reference evidence="2 3" key="1">
    <citation type="submission" date="2018-08" db="EMBL/GenBank/DDBJ databases">
        <title>Comparative analysis of Burkholderia isolates from Puerto Rico.</title>
        <authorList>
            <person name="Hall C."/>
            <person name="Sahl J."/>
            <person name="Wagner D."/>
        </authorList>
    </citation>
    <scope>NUCLEOTIDE SEQUENCE [LARGE SCALE GENOMIC DNA]</scope>
    <source>
        <strain evidence="2 3">Bp9001</strain>
    </source>
</reference>
<accession>A0A3N8PWZ3</accession>
<dbReference type="Pfam" id="PF09346">
    <property type="entry name" value="SMI1_KNR4"/>
    <property type="match status" value="1"/>
</dbReference>
<proteinExistence type="predicted"/>
<dbReference type="SUPFAM" id="SSF160631">
    <property type="entry name" value="SMI1/KNR4-like"/>
    <property type="match status" value="1"/>
</dbReference>
<evidence type="ECO:0000313" key="2">
    <source>
        <dbReference type="EMBL" id="RQT16088.1"/>
    </source>
</evidence>
<evidence type="ECO:0000313" key="3">
    <source>
        <dbReference type="Proteomes" id="UP000269271"/>
    </source>
</evidence>
<dbReference type="Gene3D" id="3.40.1580.10">
    <property type="entry name" value="SMI1/KNR4-like"/>
    <property type="match status" value="1"/>
</dbReference>
<organism evidence="2 3">
    <name type="scientific">Burkholderia contaminans</name>
    <dbReference type="NCBI Taxonomy" id="488447"/>
    <lineage>
        <taxon>Bacteria</taxon>
        <taxon>Pseudomonadati</taxon>
        <taxon>Pseudomonadota</taxon>
        <taxon>Betaproteobacteria</taxon>
        <taxon>Burkholderiales</taxon>
        <taxon>Burkholderiaceae</taxon>
        <taxon>Burkholderia</taxon>
        <taxon>Burkholderia cepacia complex</taxon>
    </lineage>
</organism>
<dbReference type="InterPro" id="IPR037883">
    <property type="entry name" value="Knr4/Smi1-like_sf"/>
</dbReference>
<evidence type="ECO:0000259" key="1">
    <source>
        <dbReference type="SMART" id="SM00860"/>
    </source>
</evidence>
<dbReference type="AlphaFoldDB" id="A0A3N8PWZ3"/>
<comment type="caution">
    <text evidence="2">The sequence shown here is derived from an EMBL/GenBank/DDBJ whole genome shotgun (WGS) entry which is preliminary data.</text>
</comment>
<dbReference type="EMBL" id="QTQX01000038">
    <property type="protein sequence ID" value="RQT16088.1"/>
    <property type="molecule type" value="Genomic_DNA"/>
</dbReference>
<feature type="domain" description="Knr4/Smi1-like" evidence="1">
    <location>
        <begin position="18"/>
        <end position="156"/>
    </location>
</feature>
<protein>
    <submittedName>
        <fullName evidence="2">SMI1/KNR4 family protein</fullName>
    </submittedName>
</protein>
<dbReference type="InterPro" id="IPR018958">
    <property type="entry name" value="Knr4/Smi1-like_dom"/>
</dbReference>
<dbReference type="Proteomes" id="UP000269271">
    <property type="component" value="Unassembled WGS sequence"/>
</dbReference>
<sequence>MRELTYSTQSHSSVRYDGAADDTIDSFFSSHELVCPADYKVFLQRYNGGCFNEGYLQNTPLGPLLVSYFSTLTPSKNRHIPTQMENLDEYIPAGFVPIADDPGGNLYLLDCDRNLDRNGKVYFWNHEGAEPAEDPTLSNFKNVTLLFDSFSQFLDALKSKDLA</sequence>
<dbReference type="RefSeq" id="WP_081421074.1">
    <property type="nucleotide sequence ID" value="NZ_CADEVL010000001.1"/>
</dbReference>
<dbReference type="SMART" id="SM00860">
    <property type="entry name" value="SMI1_KNR4"/>
    <property type="match status" value="1"/>
</dbReference>